<dbReference type="PANTHER" id="PTHR13281">
    <property type="entry name" value="TRANSMEMBRANE PROTEIN 70, MITOCHONDRIAL"/>
    <property type="match status" value="1"/>
</dbReference>
<evidence type="ECO:0000313" key="3">
    <source>
        <dbReference type="Proteomes" id="UP000268162"/>
    </source>
</evidence>
<accession>A0A4P9ZWA1</accession>
<organism evidence="2 3">
    <name type="scientific">Dimargaris cristalligena</name>
    <dbReference type="NCBI Taxonomy" id="215637"/>
    <lineage>
        <taxon>Eukaryota</taxon>
        <taxon>Fungi</taxon>
        <taxon>Fungi incertae sedis</taxon>
        <taxon>Zoopagomycota</taxon>
        <taxon>Kickxellomycotina</taxon>
        <taxon>Dimargaritomycetes</taxon>
        <taxon>Dimargaritales</taxon>
        <taxon>Dimargaritaceae</taxon>
        <taxon>Dimargaris</taxon>
    </lineage>
</organism>
<dbReference type="EMBL" id="ML002434">
    <property type="protein sequence ID" value="RKP37883.1"/>
    <property type="molecule type" value="Genomic_DNA"/>
</dbReference>
<proteinExistence type="predicted"/>
<protein>
    <submittedName>
        <fullName evidence="2">Uncharacterized protein</fullName>
    </submittedName>
</protein>
<dbReference type="GO" id="GO:0033615">
    <property type="term" value="P:mitochondrial proton-transporting ATP synthase complex assembly"/>
    <property type="evidence" value="ECO:0007669"/>
    <property type="project" value="TreeGrafter"/>
</dbReference>
<keyword evidence="1" id="KW-0732">Signal</keyword>
<name>A0A4P9ZWA1_9FUNG</name>
<dbReference type="Proteomes" id="UP000268162">
    <property type="component" value="Unassembled WGS sequence"/>
</dbReference>
<dbReference type="GO" id="GO:0031966">
    <property type="term" value="C:mitochondrial membrane"/>
    <property type="evidence" value="ECO:0007669"/>
    <property type="project" value="TreeGrafter"/>
</dbReference>
<reference evidence="3" key="1">
    <citation type="journal article" date="2018" name="Nat. Microbiol.">
        <title>Leveraging single-cell genomics to expand the fungal tree of life.</title>
        <authorList>
            <person name="Ahrendt S.R."/>
            <person name="Quandt C.A."/>
            <person name="Ciobanu D."/>
            <person name="Clum A."/>
            <person name="Salamov A."/>
            <person name="Andreopoulos B."/>
            <person name="Cheng J.F."/>
            <person name="Woyke T."/>
            <person name="Pelin A."/>
            <person name="Henrissat B."/>
            <person name="Reynolds N.K."/>
            <person name="Benny G.L."/>
            <person name="Smith M.E."/>
            <person name="James T.Y."/>
            <person name="Grigoriev I.V."/>
        </authorList>
    </citation>
    <scope>NUCLEOTIDE SEQUENCE [LARGE SCALE GENOMIC DNA]</scope>
    <source>
        <strain evidence="3">RSA 468</strain>
    </source>
</reference>
<keyword evidence="3" id="KW-1185">Reference proteome</keyword>
<gene>
    <name evidence="2" type="ORF">BJ085DRAFT_27130</name>
</gene>
<evidence type="ECO:0000256" key="1">
    <source>
        <dbReference type="SAM" id="SignalP"/>
    </source>
</evidence>
<dbReference type="AlphaFoldDB" id="A0A4P9ZWA1"/>
<dbReference type="PANTHER" id="PTHR13281:SF0">
    <property type="entry name" value="TRANSMEMBRANE PROTEIN 70, MITOCHONDRIAL"/>
    <property type="match status" value="1"/>
</dbReference>
<sequence>MMLSFSLLTVSIGFLSICRSSLSSVAVQLSPSSQTFQSLFSTSAKVSSTSTSTSTTNPAPEAESNISSKVIYQGPLAKTAKYLKRFSMTSLTATFVLAPLIMTIDSGLAPEIRTVLASSAIATSGVSTALIHWAMHPYITKLTAISSDTDQTVASPTTTTARMTITPETTLRMESLDFFGRTKLQAVRVKDLARSQRVFTVWKVARHSVPPPASLSPTEPPVSYAPVGTVFFAHEEAAQTPELTSVFNLVSGKEASLQGRAQALQKSQIIL</sequence>
<evidence type="ECO:0000313" key="2">
    <source>
        <dbReference type="EMBL" id="RKP37883.1"/>
    </source>
</evidence>
<feature type="signal peptide" evidence="1">
    <location>
        <begin position="1"/>
        <end position="23"/>
    </location>
</feature>
<dbReference type="InterPro" id="IPR009724">
    <property type="entry name" value="TMEM70"/>
</dbReference>
<feature type="chain" id="PRO_5020934257" evidence="1">
    <location>
        <begin position="24"/>
        <end position="271"/>
    </location>
</feature>